<proteinExistence type="predicted"/>
<evidence type="ECO:0000259" key="2">
    <source>
        <dbReference type="PROSITE" id="PS50835"/>
    </source>
</evidence>
<dbReference type="Proteomes" id="UP000694888">
    <property type="component" value="Unplaced"/>
</dbReference>
<gene>
    <name evidence="4" type="primary">LOC101861706</name>
</gene>
<protein>
    <submittedName>
        <fullName evidence="4">Uncharacterized protein LOC101861706</fullName>
    </submittedName>
</protein>
<evidence type="ECO:0000313" key="3">
    <source>
        <dbReference type="Proteomes" id="UP000694888"/>
    </source>
</evidence>
<feature type="region of interest" description="Disordered" evidence="1">
    <location>
        <begin position="80"/>
        <end position="104"/>
    </location>
</feature>
<dbReference type="InterPro" id="IPR007110">
    <property type="entry name" value="Ig-like_dom"/>
</dbReference>
<sequence>MSNSIPAYNLGYQETKYVTRNGTHSYVTLYIYTETYWLVVTLLNNGQGNKTSKIEAPKMKIEPTSRDLPYTVGENATFTVTTPIEEDSDRRRPPGSMSSGRSHVESRLIDLDTRTLVHHDVSRQMYDIVEERRYLDQVEVVYSVDTAQHNVSGILIVFASGTHVDELIADVTEGHTLTLHPTSQSGPFPPGFLSFDEPDGVVDPADENGDVVTFCSYDNPTCRIHCSVWGSDISRIELRKMYPSGRATPLDYWSYSVRQTRFKFFKRVDAYVPSSRGVSQRYQCVAWGSLGQSITRNYTLEPFLKARIVEGESSLVRDGDRMANLTCTVTGDPISNITFNLSYNFKYLQNQLPDQVYDHNGTTVAVKQIVYDDGDEYGSTAESTGVLYDAACSVTQNVLGREEFPNTETYYYPSP</sequence>
<reference evidence="4" key="1">
    <citation type="submission" date="2025-08" db="UniProtKB">
        <authorList>
            <consortium name="RefSeq"/>
        </authorList>
    </citation>
    <scope>IDENTIFICATION</scope>
</reference>
<feature type="domain" description="Ig-like" evidence="2">
    <location>
        <begin position="302"/>
        <end position="395"/>
    </location>
</feature>
<keyword evidence="3" id="KW-1185">Reference proteome</keyword>
<dbReference type="RefSeq" id="XP_005112520.3">
    <property type="nucleotide sequence ID" value="XM_005112463.3"/>
</dbReference>
<name>A0ABM0KA17_APLCA</name>
<evidence type="ECO:0000256" key="1">
    <source>
        <dbReference type="SAM" id="MobiDB-lite"/>
    </source>
</evidence>
<dbReference type="GeneID" id="101861706"/>
<accession>A0ABM0KA17</accession>
<organism evidence="3 4">
    <name type="scientific">Aplysia californica</name>
    <name type="common">California sea hare</name>
    <dbReference type="NCBI Taxonomy" id="6500"/>
    <lineage>
        <taxon>Eukaryota</taxon>
        <taxon>Metazoa</taxon>
        <taxon>Spiralia</taxon>
        <taxon>Lophotrochozoa</taxon>
        <taxon>Mollusca</taxon>
        <taxon>Gastropoda</taxon>
        <taxon>Heterobranchia</taxon>
        <taxon>Euthyneura</taxon>
        <taxon>Tectipleura</taxon>
        <taxon>Aplysiida</taxon>
        <taxon>Aplysioidea</taxon>
        <taxon>Aplysiidae</taxon>
        <taxon>Aplysia</taxon>
    </lineage>
</organism>
<dbReference type="PROSITE" id="PS50835">
    <property type="entry name" value="IG_LIKE"/>
    <property type="match status" value="1"/>
</dbReference>
<evidence type="ECO:0000313" key="4">
    <source>
        <dbReference type="RefSeq" id="XP_005112520.3"/>
    </source>
</evidence>